<sequence>MAVANFEFRSECPEDVVFDLFKLPNREEASIGKLISVLRGLGLQPDDPRLRGTMDKVREAEGAHAEEHSDAWRHMTREQFKTCVRPCIALISRALRNQLIITNWSKFIGKIRETFDECRSETGGQVATYIPQLARADPKQWGMAICTIDGQQFSLGDCRAPFCFQSVSKAFNYAIVASDLGDYVHSFVGHEPSGRLFNEICLDPNGKPHNPMINSGAIIVTSLLKKGVPMADRYDFALNEYKKLAGGGYIGFNNATFLSEKKTADRNYALSYYMKENKCFPPDCATLREELDFYFQLCSLETHCESAAVMAATMANGGVCPLTEERCIQSRPCRDVLSLMYSCGMYDYSGQFAFDVGLPAKSGVSGGMVVVVPNLMGICLFSPPLDRMGNSTRGVYFCQKLIDTFNFHNYDSLLHADSKKMDPRRRLGNTETDLVVNLLYACKNGDLETVRRLYLQGVNLNISDYDGRTALHLAACEGHALLLKFLLNIARVDYTIKDRWGHMALDDARTFHRTACVALLLKTAQRRSREQHQSVSNSPSCSNTNNNTNDDETIGNAVAEDNTSTVCSDADEEDETDGCCIMTMGSPASSIGPKSGSGRTRRLLLEEVGAMSVESPLTRRVQAVQTPPPPCHQMSAGN</sequence>
<dbReference type="AlphaFoldDB" id="A0A183CE25"/>
<evidence type="ECO:0000259" key="11">
    <source>
        <dbReference type="Pfam" id="PF17959"/>
    </source>
</evidence>
<dbReference type="PROSITE" id="PS50297">
    <property type="entry name" value="ANK_REP_REGION"/>
    <property type="match status" value="1"/>
</dbReference>
<reference evidence="13" key="3">
    <citation type="submission" date="2016-06" db="UniProtKB">
        <authorList>
            <consortium name="WormBaseParasite"/>
        </authorList>
    </citation>
    <scope>IDENTIFICATION</scope>
</reference>
<dbReference type="Gene3D" id="3.40.710.10">
    <property type="entry name" value="DD-peptidase/beta-lactamase superfamily"/>
    <property type="match status" value="1"/>
</dbReference>
<dbReference type="GO" id="GO:0006537">
    <property type="term" value="P:glutamate biosynthetic process"/>
    <property type="evidence" value="ECO:0007669"/>
    <property type="project" value="TreeGrafter"/>
</dbReference>
<evidence type="ECO:0000256" key="3">
    <source>
        <dbReference type="ARBA" id="ARBA00012918"/>
    </source>
</evidence>
<dbReference type="Pfam" id="PF04960">
    <property type="entry name" value="Glutaminase"/>
    <property type="match status" value="1"/>
</dbReference>
<evidence type="ECO:0000256" key="10">
    <source>
        <dbReference type="SAM" id="MobiDB-lite"/>
    </source>
</evidence>
<evidence type="ECO:0000256" key="1">
    <source>
        <dbReference type="ARBA" id="ARBA00011076"/>
    </source>
</evidence>
<comment type="similarity">
    <text evidence="1">Belongs to the glutaminase family.</text>
</comment>
<feature type="domain" description="Glutaminase EF-hand" evidence="11">
    <location>
        <begin position="14"/>
        <end position="101"/>
    </location>
</feature>
<accession>A0A183CE25</accession>
<evidence type="ECO:0000256" key="2">
    <source>
        <dbReference type="ARBA" id="ARBA00011881"/>
    </source>
</evidence>
<dbReference type="GO" id="GO:0006543">
    <property type="term" value="P:L-glutamine catabolic process"/>
    <property type="evidence" value="ECO:0007669"/>
    <property type="project" value="TreeGrafter"/>
</dbReference>
<reference evidence="12" key="1">
    <citation type="submission" date="2013-12" db="EMBL/GenBank/DDBJ databases">
        <authorList>
            <person name="Aslett M."/>
        </authorList>
    </citation>
    <scope>NUCLEOTIDE SEQUENCE [LARGE SCALE GENOMIC DNA]</scope>
    <source>
        <strain evidence="12">Lindley</strain>
    </source>
</reference>
<dbReference type="InterPro" id="IPR015868">
    <property type="entry name" value="Glutaminase"/>
</dbReference>
<comment type="subunit">
    <text evidence="2">Homotetramer.</text>
</comment>
<protein>
    <recommendedName>
        <fullName evidence="3">glutaminase</fullName>
        <ecNumber evidence="3">3.5.1.2</ecNumber>
    </recommendedName>
    <alternativeName>
        <fullName evidence="8">L-glutamine amidohydrolase</fullName>
    </alternativeName>
</protein>
<keyword evidence="4" id="KW-0677">Repeat</keyword>
<dbReference type="InterPro" id="IPR002110">
    <property type="entry name" value="Ankyrin_rpt"/>
</dbReference>
<evidence type="ECO:0000256" key="9">
    <source>
        <dbReference type="PROSITE-ProRule" id="PRU00023"/>
    </source>
</evidence>
<dbReference type="FunFam" id="1.25.40.20:FF:000069">
    <property type="entry name" value="Glutaminase, isoform E"/>
    <property type="match status" value="1"/>
</dbReference>
<dbReference type="EC" id="3.5.1.2" evidence="3"/>
<keyword evidence="6 9" id="KW-0040">ANK repeat</keyword>
<evidence type="ECO:0000256" key="5">
    <source>
        <dbReference type="ARBA" id="ARBA00022801"/>
    </source>
</evidence>
<dbReference type="InterPro" id="IPR036770">
    <property type="entry name" value="Ankyrin_rpt-contain_sf"/>
</dbReference>
<organism evidence="12 13">
    <name type="scientific">Globodera pallida</name>
    <name type="common">Potato cyst nematode worm</name>
    <name type="synonym">Heterodera pallida</name>
    <dbReference type="NCBI Taxonomy" id="36090"/>
    <lineage>
        <taxon>Eukaryota</taxon>
        <taxon>Metazoa</taxon>
        <taxon>Ecdysozoa</taxon>
        <taxon>Nematoda</taxon>
        <taxon>Chromadorea</taxon>
        <taxon>Rhabditida</taxon>
        <taxon>Tylenchina</taxon>
        <taxon>Tylenchomorpha</taxon>
        <taxon>Tylenchoidea</taxon>
        <taxon>Heteroderidae</taxon>
        <taxon>Heteroderinae</taxon>
        <taxon>Globodera</taxon>
    </lineage>
</organism>
<dbReference type="NCBIfam" id="TIGR03814">
    <property type="entry name" value="Gln_ase"/>
    <property type="match status" value="1"/>
</dbReference>
<evidence type="ECO:0000256" key="4">
    <source>
        <dbReference type="ARBA" id="ARBA00022737"/>
    </source>
</evidence>
<evidence type="ECO:0000256" key="7">
    <source>
        <dbReference type="ARBA" id="ARBA00049534"/>
    </source>
</evidence>
<dbReference type="GO" id="GO:0004359">
    <property type="term" value="F:glutaminase activity"/>
    <property type="evidence" value="ECO:0007669"/>
    <property type="project" value="UniProtKB-EC"/>
</dbReference>
<dbReference type="Gene3D" id="1.10.238.210">
    <property type="match status" value="1"/>
</dbReference>
<comment type="catalytic activity">
    <reaction evidence="7">
        <text>L-glutamine + H2O = L-glutamate + NH4(+)</text>
        <dbReference type="Rhea" id="RHEA:15889"/>
        <dbReference type="ChEBI" id="CHEBI:15377"/>
        <dbReference type="ChEBI" id="CHEBI:28938"/>
        <dbReference type="ChEBI" id="CHEBI:29985"/>
        <dbReference type="ChEBI" id="CHEBI:58359"/>
        <dbReference type="EC" id="3.5.1.2"/>
    </reaction>
</comment>
<dbReference type="Pfam" id="PF12796">
    <property type="entry name" value="Ank_2"/>
    <property type="match status" value="1"/>
</dbReference>
<dbReference type="SUPFAM" id="SSF56601">
    <property type="entry name" value="beta-lactamase/transpeptidase-like"/>
    <property type="match status" value="1"/>
</dbReference>
<dbReference type="InterPro" id="IPR041541">
    <property type="entry name" value="Glutaminase_EF-hand"/>
</dbReference>
<evidence type="ECO:0000313" key="12">
    <source>
        <dbReference type="Proteomes" id="UP000050741"/>
    </source>
</evidence>
<dbReference type="SMART" id="SM00248">
    <property type="entry name" value="ANK"/>
    <property type="match status" value="2"/>
</dbReference>
<feature type="region of interest" description="Disordered" evidence="10">
    <location>
        <begin position="528"/>
        <end position="569"/>
    </location>
</feature>
<feature type="compositionally biased region" description="Low complexity" evidence="10">
    <location>
        <begin position="534"/>
        <end position="548"/>
    </location>
</feature>
<dbReference type="PROSITE" id="PS50088">
    <property type="entry name" value="ANK_REPEAT"/>
    <property type="match status" value="1"/>
</dbReference>
<keyword evidence="12" id="KW-1185">Reference proteome</keyword>
<dbReference type="FunFam" id="3.40.710.10:FF:000008">
    <property type="entry name" value="Glutaminase, isoform E"/>
    <property type="match status" value="1"/>
</dbReference>
<dbReference type="PANTHER" id="PTHR12544">
    <property type="entry name" value="GLUTAMINASE"/>
    <property type="match status" value="1"/>
</dbReference>
<reference evidence="12" key="2">
    <citation type="submission" date="2014-05" db="EMBL/GenBank/DDBJ databases">
        <title>The genome and life-stage specific transcriptomes of Globodera pallida elucidate key aspects of plant parasitism by a cyst nematode.</title>
        <authorList>
            <person name="Cotton J.A."/>
            <person name="Lilley C.J."/>
            <person name="Jones L.M."/>
            <person name="Kikuchi T."/>
            <person name="Reid A.J."/>
            <person name="Thorpe P."/>
            <person name="Tsai I.J."/>
            <person name="Beasley H."/>
            <person name="Blok V."/>
            <person name="Cock P.J.A."/>
            <person name="Van den Akker S.E."/>
            <person name="Holroyd N."/>
            <person name="Hunt M."/>
            <person name="Mantelin S."/>
            <person name="Naghra H."/>
            <person name="Pain A."/>
            <person name="Palomares-Rius J.E."/>
            <person name="Zarowiecki M."/>
            <person name="Berriman M."/>
            <person name="Jones J.T."/>
            <person name="Urwin P.E."/>
        </authorList>
    </citation>
    <scope>NUCLEOTIDE SEQUENCE [LARGE SCALE GENOMIC DNA]</scope>
    <source>
        <strain evidence="12">Lindley</strain>
    </source>
</reference>
<evidence type="ECO:0000256" key="8">
    <source>
        <dbReference type="ARBA" id="ARBA00077251"/>
    </source>
</evidence>
<evidence type="ECO:0000313" key="13">
    <source>
        <dbReference type="WBParaSite" id="GPLIN_001112900"/>
    </source>
</evidence>
<name>A0A183CE25_GLOPA</name>
<dbReference type="WBParaSite" id="GPLIN_001112900">
    <property type="protein sequence ID" value="GPLIN_001112900"/>
    <property type="gene ID" value="GPLIN_001112900"/>
</dbReference>
<dbReference type="HAMAP" id="MF_00313">
    <property type="entry name" value="Glutaminase"/>
    <property type="match status" value="1"/>
</dbReference>
<dbReference type="InterPro" id="IPR012338">
    <property type="entry name" value="Beta-lactam/transpept-like"/>
</dbReference>
<evidence type="ECO:0000256" key="6">
    <source>
        <dbReference type="ARBA" id="ARBA00023043"/>
    </source>
</evidence>
<dbReference type="Gene3D" id="1.25.40.20">
    <property type="entry name" value="Ankyrin repeat-containing domain"/>
    <property type="match status" value="1"/>
</dbReference>
<dbReference type="Proteomes" id="UP000050741">
    <property type="component" value="Unassembled WGS sequence"/>
</dbReference>
<dbReference type="SUPFAM" id="SSF48403">
    <property type="entry name" value="Ankyrin repeat"/>
    <property type="match status" value="1"/>
</dbReference>
<feature type="repeat" description="ANK" evidence="9">
    <location>
        <begin position="466"/>
        <end position="488"/>
    </location>
</feature>
<proteinExistence type="inferred from homology"/>
<keyword evidence="5" id="KW-0378">Hydrolase</keyword>
<dbReference type="Pfam" id="PF17959">
    <property type="entry name" value="EF-hand_14"/>
    <property type="match status" value="1"/>
</dbReference>
<dbReference type="PANTHER" id="PTHR12544:SF29">
    <property type="entry name" value="GLUTAMINASE"/>
    <property type="match status" value="1"/>
</dbReference>